<proteinExistence type="predicted"/>
<dbReference type="Proteomes" id="UP000814140">
    <property type="component" value="Unassembled WGS sequence"/>
</dbReference>
<keyword evidence="2" id="KW-1185">Reference proteome</keyword>
<name>A0ACB8TDV3_9AGAM</name>
<evidence type="ECO:0000313" key="2">
    <source>
        <dbReference type="Proteomes" id="UP000814140"/>
    </source>
</evidence>
<evidence type="ECO:0000313" key="1">
    <source>
        <dbReference type="EMBL" id="KAI0066603.1"/>
    </source>
</evidence>
<comment type="caution">
    <text evidence="1">The sequence shown here is derived from an EMBL/GenBank/DDBJ whole genome shotgun (WGS) entry which is preliminary data.</text>
</comment>
<reference evidence="1" key="2">
    <citation type="journal article" date="2022" name="New Phytol.">
        <title>Evolutionary transition to the ectomycorrhizal habit in the genomes of a hyperdiverse lineage of mushroom-forming fungi.</title>
        <authorList>
            <person name="Looney B."/>
            <person name="Miyauchi S."/>
            <person name="Morin E."/>
            <person name="Drula E."/>
            <person name="Courty P.E."/>
            <person name="Kohler A."/>
            <person name="Kuo A."/>
            <person name="LaButti K."/>
            <person name="Pangilinan J."/>
            <person name="Lipzen A."/>
            <person name="Riley R."/>
            <person name="Andreopoulos W."/>
            <person name="He G."/>
            <person name="Johnson J."/>
            <person name="Nolan M."/>
            <person name="Tritt A."/>
            <person name="Barry K.W."/>
            <person name="Grigoriev I.V."/>
            <person name="Nagy L.G."/>
            <person name="Hibbett D."/>
            <person name="Henrissat B."/>
            <person name="Matheny P.B."/>
            <person name="Labbe J."/>
            <person name="Martin F.M."/>
        </authorList>
    </citation>
    <scope>NUCLEOTIDE SEQUENCE</scope>
    <source>
        <strain evidence="1">HHB10654</strain>
    </source>
</reference>
<accession>A0ACB8TDV3</accession>
<protein>
    <submittedName>
        <fullName evidence="1">Cytochrome P450</fullName>
    </submittedName>
</protein>
<organism evidence="1 2">
    <name type="scientific">Artomyces pyxidatus</name>
    <dbReference type="NCBI Taxonomy" id="48021"/>
    <lineage>
        <taxon>Eukaryota</taxon>
        <taxon>Fungi</taxon>
        <taxon>Dikarya</taxon>
        <taxon>Basidiomycota</taxon>
        <taxon>Agaricomycotina</taxon>
        <taxon>Agaricomycetes</taxon>
        <taxon>Russulales</taxon>
        <taxon>Auriscalpiaceae</taxon>
        <taxon>Artomyces</taxon>
    </lineage>
</organism>
<dbReference type="EMBL" id="MU277192">
    <property type="protein sequence ID" value="KAI0066603.1"/>
    <property type="molecule type" value="Genomic_DNA"/>
</dbReference>
<reference evidence="1" key="1">
    <citation type="submission" date="2021-03" db="EMBL/GenBank/DDBJ databases">
        <authorList>
            <consortium name="DOE Joint Genome Institute"/>
            <person name="Ahrendt S."/>
            <person name="Looney B.P."/>
            <person name="Miyauchi S."/>
            <person name="Morin E."/>
            <person name="Drula E."/>
            <person name="Courty P.E."/>
            <person name="Chicoki N."/>
            <person name="Fauchery L."/>
            <person name="Kohler A."/>
            <person name="Kuo A."/>
            <person name="Labutti K."/>
            <person name="Pangilinan J."/>
            <person name="Lipzen A."/>
            <person name="Riley R."/>
            <person name="Andreopoulos W."/>
            <person name="He G."/>
            <person name="Johnson J."/>
            <person name="Barry K.W."/>
            <person name="Grigoriev I.V."/>
            <person name="Nagy L."/>
            <person name="Hibbett D."/>
            <person name="Henrissat B."/>
            <person name="Matheny P.B."/>
            <person name="Labbe J."/>
            <person name="Martin F."/>
        </authorList>
    </citation>
    <scope>NUCLEOTIDE SEQUENCE</scope>
    <source>
        <strain evidence="1">HHB10654</strain>
    </source>
</reference>
<gene>
    <name evidence="1" type="ORF">BV25DRAFT_1406624</name>
</gene>
<sequence>MVATAYLALDIVALISFVFLVNKIRNRKKGRLLYPPGPKPLPVIGNLLDVPGPKEHSWITYAEWAKRYGDVVSMQILGKVIVILHSNEAARELLDKRAAIYSDRPSIPFWELMNWTWLLFVIPYSQRWRIRRRMLDRGLRPSAALQYRPMQKQKVHYFLKQLLVRPEGFRRHLEYLQASIMLSIAYGYDVRDEHDRFLKVVVDANVLGGTTILPGSVIVNSLPFLKRFPGWLPGMGFQSLAKVGRKLGEEMVQAPFNFVKESMNKGSASPSVTFDNLQELDPNLDPSEYEDAERAIAEASGSIYIAGADSTVSTLASIFLVLAINPDIQKKAQTEIDSVTGGVRLPDYDDRARLPYINAMCTELLRWKQVGPLDDVYDGHFIPKGATVFANLWAILHDHNVYPEPEEFVPERFLNDDGRGKVDSVLATAFGYGKRICPGRHLVDSTIFILVASILATFNIRKANDAEGNEIPIRCEFTGGALSHPKAFECSITSRSAKADELITAATWV</sequence>